<gene>
    <name evidence="2" type="ORF">BIT28_07560</name>
</gene>
<evidence type="ECO:0000313" key="2">
    <source>
        <dbReference type="EMBL" id="OLQ69865.1"/>
    </source>
</evidence>
<accession>A0A1Q9G6K1</accession>
<dbReference type="AlphaFoldDB" id="A0A1Q9G6K1"/>
<dbReference type="EMBL" id="MJIL01000100">
    <property type="protein sequence ID" value="OLQ69865.1"/>
    <property type="molecule type" value="Genomic_DNA"/>
</dbReference>
<organism evidence="2 3">
    <name type="scientific">Photobacterium proteolyticum</name>
    <dbReference type="NCBI Taxonomy" id="1903952"/>
    <lineage>
        <taxon>Bacteria</taxon>
        <taxon>Pseudomonadati</taxon>
        <taxon>Pseudomonadota</taxon>
        <taxon>Gammaproteobacteria</taxon>
        <taxon>Vibrionales</taxon>
        <taxon>Vibrionaceae</taxon>
        <taxon>Photobacterium</taxon>
    </lineage>
</organism>
<feature type="compositionally biased region" description="Polar residues" evidence="1">
    <location>
        <begin position="83"/>
        <end position="105"/>
    </location>
</feature>
<proteinExistence type="predicted"/>
<protein>
    <submittedName>
        <fullName evidence="2">Uncharacterized protein</fullName>
    </submittedName>
</protein>
<reference evidence="2 3" key="1">
    <citation type="submission" date="2016-09" db="EMBL/GenBank/DDBJ databases">
        <title>Photobacterium proteolyticum sp. nov. a protease producing bacterium isolated from ocean sediments of Laizhou Bay.</title>
        <authorList>
            <person name="Li Y."/>
        </authorList>
    </citation>
    <scope>NUCLEOTIDE SEQUENCE [LARGE SCALE GENOMIC DNA]</scope>
    <source>
        <strain evidence="2 3">13-12</strain>
    </source>
</reference>
<feature type="region of interest" description="Disordered" evidence="1">
    <location>
        <begin position="70"/>
        <end position="105"/>
    </location>
</feature>
<dbReference type="STRING" id="1903952.BIT28_07560"/>
<name>A0A1Q9G6K1_9GAMM</name>
<dbReference type="NCBIfam" id="NF040697">
    <property type="entry name" value="VPA1267_fam"/>
    <property type="match status" value="1"/>
</dbReference>
<dbReference type="Proteomes" id="UP000186905">
    <property type="component" value="Unassembled WGS sequence"/>
</dbReference>
<dbReference type="InterPro" id="IPR049841">
    <property type="entry name" value="VPA1267-like"/>
</dbReference>
<evidence type="ECO:0000313" key="3">
    <source>
        <dbReference type="Proteomes" id="UP000186905"/>
    </source>
</evidence>
<sequence>MREIHHKSFTEWAASQSDQDFKNIEHRGQLKREDIKNQCGFGRSILGSNPDIKRDLAKLEKDLRARGVLPKKVKDNVNTNKKASSNPNSEEYDQSASNTKALIRRNQQLEAENLQLKADNARLKRALEPYREVAEVLAETGINLR</sequence>
<keyword evidence="3" id="KW-1185">Reference proteome</keyword>
<feature type="region of interest" description="Disordered" evidence="1">
    <location>
        <begin position="1"/>
        <end position="21"/>
    </location>
</feature>
<evidence type="ECO:0000256" key="1">
    <source>
        <dbReference type="SAM" id="MobiDB-lite"/>
    </source>
</evidence>
<comment type="caution">
    <text evidence="2">The sequence shown here is derived from an EMBL/GenBank/DDBJ whole genome shotgun (WGS) entry which is preliminary data.</text>
</comment>